<dbReference type="EMBL" id="CP048286">
    <property type="protein sequence ID" value="QHW31659.1"/>
    <property type="molecule type" value="Genomic_DNA"/>
</dbReference>
<organism evidence="2 3">
    <name type="scientific">Paenibacillus rhizovicinus</name>
    <dbReference type="NCBI Taxonomy" id="2704463"/>
    <lineage>
        <taxon>Bacteria</taxon>
        <taxon>Bacillati</taxon>
        <taxon>Bacillota</taxon>
        <taxon>Bacilli</taxon>
        <taxon>Bacillales</taxon>
        <taxon>Paenibacillaceae</taxon>
        <taxon>Paenibacillus</taxon>
    </lineage>
</organism>
<feature type="compositionally biased region" description="Low complexity" evidence="1">
    <location>
        <begin position="99"/>
        <end position="108"/>
    </location>
</feature>
<sequence length="169" mass="19115">MLSFEQKLSILESFPELSRKDVSLGRVNYQYEESLYEKKNVAFHLHPNGNGFVYAGHLRGYETDDKGFVNIREFEETELRSLVAESIRSLSEREPEPVGSSRKAAASGGSSGKSNGGNASVWHGADKQTLTLKHEDDLWYVYAGPNLEMVLETYEEAEQYLHEEGFFLV</sequence>
<dbReference type="KEGG" id="prz:GZH47_12935"/>
<reference evidence="2 3" key="1">
    <citation type="submission" date="2020-02" db="EMBL/GenBank/DDBJ databases">
        <title>Paenibacillus sp. nov., isolated from rhizosphere soil of tomato.</title>
        <authorList>
            <person name="Weon H.-Y."/>
            <person name="Lee S.A."/>
        </authorList>
    </citation>
    <scope>NUCLEOTIDE SEQUENCE [LARGE SCALE GENOMIC DNA]</scope>
    <source>
        <strain evidence="2 3">14171R-81</strain>
    </source>
</reference>
<evidence type="ECO:0000313" key="2">
    <source>
        <dbReference type="EMBL" id="QHW31659.1"/>
    </source>
</evidence>
<proteinExistence type="predicted"/>
<dbReference type="Proteomes" id="UP000479114">
    <property type="component" value="Chromosome"/>
</dbReference>
<gene>
    <name evidence="2" type="ORF">GZH47_12935</name>
</gene>
<feature type="region of interest" description="Disordered" evidence="1">
    <location>
        <begin position="90"/>
        <end position="120"/>
    </location>
</feature>
<dbReference type="AlphaFoldDB" id="A0A6C0NZN5"/>
<dbReference type="RefSeq" id="WP_162640465.1">
    <property type="nucleotide sequence ID" value="NZ_CP048286.1"/>
</dbReference>
<name>A0A6C0NZN5_9BACL</name>
<evidence type="ECO:0000313" key="3">
    <source>
        <dbReference type="Proteomes" id="UP000479114"/>
    </source>
</evidence>
<accession>A0A6C0NZN5</accession>
<protein>
    <submittedName>
        <fullName evidence="2">Uncharacterized protein</fullName>
    </submittedName>
</protein>
<evidence type="ECO:0000256" key="1">
    <source>
        <dbReference type="SAM" id="MobiDB-lite"/>
    </source>
</evidence>
<keyword evidence="3" id="KW-1185">Reference proteome</keyword>